<dbReference type="PANTHER" id="PTHR47574:SF3">
    <property type="entry name" value="CAPPING PROTEIN-INHIBITING REGULATOR OF ACTIN DYNAMICS"/>
    <property type="match status" value="1"/>
</dbReference>
<feature type="compositionally biased region" description="Low complexity" evidence="1">
    <location>
        <begin position="767"/>
        <end position="777"/>
    </location>
</feature>
<dbReference type="Pfam" id="PF15262">
    <property type="entry name" value="DUF4592"/>
    <property type="match status" value="1"/>
</dbReference>
<feature type="compositionally biased region" description="Basic and acidic residues" evidence="1">
    <location>
        <begin position="924"/>
        <end position="945"/>
    </location>
</feature>
<feature type="compositionally biased region" description="Polar residues" evidence="1">
    <location>
        <begin position="467"/>
        <end position="480"/>
    </location>
</feature>
<feature type="compositionally biased region" description="Basic residues" evidence="1">
    <location>
        <begin position="115"/>
        <end position="132"/>
    </location>
</feature>
<dbReference type="Proteomes" id="UP000472271">
    <property type="component" value="Chromosome 4"/>
</dbReference>
<feature type="compositionally biased region" description="Low complexity" evidence="1">
    <location>
        <begin position="911"/>
        <end position="920"/>
    </location>
</feature>
<proteinExistence type="predicted"/>
<dbReference type="PANTHER" id="PTHR47574">
    <property type="entry name" value="CANCER-RELATED REGULATOR OF ACTIN DYNAMICS"/>
    <property type="match status" value="1"/>
</dbReference>
<feature type="compositionally biased region" description="Low complexity" evidence="1">
    <location>
        <begin position="704"/>
        <end position="714"/>
    </location>
</feature>
<feature type="compositionally biased region" description="Basic and acidic residues" evidence="1">
    <location>
        <begin position="160"/>
        <end position="195"/>
    </location>
</feature>
<feature type="compositionally biased region" description="Polar residues" evidence="1">
    <location>
        <begin position="975"/>
        <end position="985"/>
    </location>
</feature>
<feature type="compositionally biased region" description="Basic and acidic residues" evidence="1">
    <location>
        <begin position="306"/>
        <end position="348"/>
    </location>
</feature>
<feature type="compositionally biased region" description="Acidic residues" evidence="1">
    <location>
        <begin position="641"/>
        <end position="652"/>
    </location>
</feature>
<feature type="compositionally biased region" description="Basic and acidic residues" evidence="1">
    <location>
        <begin position="815"/>
        <end position="824"/>
    </location>
</feature>
<dbReference type="InterPro" id="IPR028030">
    <property type="entry name" value="DUF4592"/>
</dbReference>
<feature type="region of interest" description="Disordered" evidence="1">
    <location>
        <begin position="617"/>
        <end position="824"/>
    </location>
</feature>
<accession>A0A673B0H9</accession>
<protein>
    <recommendedName>
        <fullName evidence="2">DUF4592 domain-containing protein</fullName>
    </recommendedName>
</protein>
<evidence type="ECO:0000313" key="4">
    <source>
        <dbReference type="Proteomes" id="UP000472271"/>
    </source>
</evidence>
<feature type="region of interest" description="Disordered" evidence="1">
    <location>
        <begin position="442"/>
        <end position="481"/>
    </location>
</feature>
<feature type="compositionally biased region" description="Basic residues" evidence="1">
    <location>
        <begin position="788"/>
        <end position="806"/>
    </location>
</feature>
<dbReference type="GO" id="GO:0030277">
    <property type="term" value="P:maintenance of gastrointestinal epithelium"/>
    <property type="evidence" value="ECO:0007669"/>
    <property type="project" value="TreeGrafter"/>
</dbReference>
<feature type="region of interest" description="Disordered" evidence="1">
    <location>
        <begin position="371"/>
        <end position="409"/>
    </location>
</feature>
<feature type="region of interest" description="Disordered" evidence="1">
    <location>
        <begin position="17"/>
        <end position="44"/>
    </location>
</feature>
<dbReference type="GO" id="GO:2000813">
    <property type="term" value="P:negative regulation of barbed-end actin filament capping"/>
    <property type="evidence" value="ECO:0007669"/>
    <property type="project" value="TreeGrafter"/>
</dbReference>
<feature type="region of interest" description="Disordered" evidence="1">
    <location>
        <begin position="71"/>
        <end position="91"/>
    </location>
</feature>
<sequence length="1008" mass="115005">MCVFLVIKQRQIAQSIKFGQKPPSLRRSEGDEGSSDDEEVPRSPLKVLAQVEAEPPKTEPKVIMTVLYQQPGPHTTPVKSPRSKRVLPPTGTIESINLDAVPTSVPRLDNTAAKHKLSVKPKNQRVSRKHRRFTQDFEGAGVSTDVHRRASAEEPLESLESFKKQRLYDEERQEMRRRRELEEQRLRQEEEEKRKRVEELRLRELEEERCRKQQEEERLRKEEEERRLREEAERRRREEEERRVREEEERRQREEEERRMQEEQQRRQREEEERRRLAEQRKKEEEERRKQEEEAERLRLEKLRQEEEERKRKEEEEKEKLEEKKKQAAQEKVRKEEERWREMEERQRPFSFKVSSGEKQILFQKVNLTPVTPASSHQSGAVVDQKESAKASSSSEGADSPNLPTSPYVPHTAILVTGAQLCGTAVNLDQIKDTACKSLLGLGEDRKAQGTSPTKSKTSPDRKSGKTKSLNEASLSTDQSGADVLAEWASIRSKIFKGVEEGKYDEYPDPGRNQPQPSGEDQPPFSHTHLRKTMSASAKFSITPAKKKFGDSNRNSEVFSVDDKDAGEEATPSDTSTAASPAPTSKPQTRTSKSVRIVERGSEECMFAKDLPSFLVPSHGAKPEGAELKVRAQSETCENREEGDDQGQDAEDAPSPFGIKLRRTNYSLRFHSEQSTEKRKKRYSAGDSFDGVPSPLTPIEPDSDASSVFSDKSSPTSPHRDGAVSKYFHASASPAVSRAKTSVKPTSPIPHSEGDKVLSKPPVYRRPATSPKPTASVPTPPPSPLPKVLHRTSARYKERRSQRRRGPSFLPSTSHGERRQTERRTKWKCLWCCQEHLNDLFFFSPVEKPSLQSRHSLDSSKVQEKEAGPLWITLALQKQKGFREQQQNREERRSQREAKLAEKQARERDSVSSGSTSPSSKPQTPEEPKRPDSLLGRFERREQLKKANTLPSSVTVEIADSTPSPPAVKDVSKRFPSSDSPQVSTEPAWLALAKRKAKAWSDCPQIIK</sequence>
<feature type="compositionally biased region" description="Basic and acidic residues" evidence="1">
    <location>
        <begin position="621"/>
        <end position="640"/>
    </location>
</feature>
<dbReference type="InParanoid" id="A0A673B0H9"/>
<feature type="region of interest" description="Disordered" evidence="1">
    <location>
        <begin position="882"/>
        <end position="985"/>
    </location>
</feature>
<organism evidence="3 4">
    <name type="scientific">Sphaeramia orbicularis</name>
    <name type="common">orbiculate cardinalfish</name>
    <dbReference type="NCBI Taxonomy" id="375764"/>
    <lineage>
        <taxon>Eukaryota</taxon>
        <taxon>Metazoa</taxon>
        <taxon>Chordata</taxon>
        <taxon>Craniata</taxon>
        <taxon>Vertebrata</taxon>
        <taxon>Euteleostomi</taxon>
        <taxon>Actinopterygii</taxon>
        <taxon>Neopterygii</taxon>
        <taxon>Teleostei</taxon>
        <taxon>Neoteleostei</taxon>
        <taxon>Acanthomorphata</taxon>
        <taxon>Gobiaria</taxon>
        <taxon>Kurtiformes</taxon>
        <taxon>Apogonoidei</taxon>
        <taxon>Apogonidae</taxon>
        <taxon>Apogoninae</taxon>
        <taxon>Sphaeramia</taxon>
    </lineage>
</organism>
<evidence type="ECO:0000256" key="1">
    <source>
        <dbReference type="SAM" id="MobiDB-lite"/>
    </source>
</evidence>
<dbReference type="Ensembl" id="ENSSORT00005035043.1">
    <property type="protein sequence ID" value="ENSSORP00005034127.1"/>
    <property type="gene ID" value="ENSSORG00005016139.1"/>
</dbReference>
<feature type="region of interest" description="Disordered" evidence="1">
    <location>
        <begin position="501"/>
        <end position="595"/>
    </location>
</feature>
<reference evidence="3" key="2">
    <citation type="submission" date="2025-08" db="UniProtKB">
        <authorList>
            <consortium name="Ensembl"/>
        </authorList>
    </citation>
    <scope>IDENTIFICATION</scope>
</reference>
<dbReference type="AlphaFoldDB" id="A0A673B0H9"/>
<dbReference type="InterPro" id="IPR052853">
    <property type="entry name" value="Actin_dynamics_regulator"/>
</dbReference>
<feature type="domain" description="DUF4592" evidence="2">
    <location>
        <begin position="14"/>
        <end position="129"/>
    </location>
</feature>
<feature type="compositionally biased region" description="Polar residues" evidence="1">
    <location>
        <begin position="572"/>
        <end position="594"/>
    </location>
</feature>
<dbReference type="FunCoup" id="A0A673B0H9">
    <property type="interactions" value="687"/>
</dbReference>
<evidence type="ECO:0000313" key="3">
    <source>
        <dbReference type="Ensembl" id="ENSSORP00005034127.1"/>
    </source>
</evidence>
<keyword evidence="4" id="KW-1185">Reference proteome</keyword>
<feature type="region of interest" description="Disordered" evidence="1">
    <location>
        <begin position="208"/>
        <end position="271"/>
    </location>
</feature>
<gene>
    <name evidence="3" type="primary">cracd</name>
</gene>
<reference evidence="3" key="3">
    <citation type="submission" date="2025-09" db="UniProtKB">
        <authorList>
            <consortium name="Ensembl"/>
        </authorList>
    </citation>
    <scope>IDENTIFICATION</scope>
</reference>
<feature type="compositionally biased region" description="Basic and acidic residues" evidence="1">
    <location>
        <begin position="882"/>
        <end position="910"/>
    </location>
</feature>
<name>A0A673B0H9_9TELE</name>
<feature type="region of interest" description="Disordered" evidence="1">
    <location>
        <begin position="306"/>
        <end position="354"/>
    </location>
</feature>
<evidence type="ECO:0000259" key="2">
    <source>
        <dbReference type="Pfam" id="PF15262"/>
    </source>
</evidence>
<reference evidence="3" key="1">
    <citation type="submission" date="2019-06" db="EMBL/GenBank/DDBJ databases">
        <authorList>
            <consortium name="Wellcome Sanger Institute Data Sharing"/>
        </authorList>
    </citation>
    <scope>NUCLEOTIDE SEQUENCE [LARGE SCALE GENOMIC DNA]</scope>
</reference>
<feature type="region of interest" description="Disordered" evidence="1">
    <location>
        <begin position="115"/>
        <end position="195"/>
    </location>
</feature>